<sequence length="334" mass="35754">MELNRMSRRQALGHLSHLSAWGIAALAGPVGAQPSASAFPHKPITLWVPWPAGGATDVCMRVLADVAGRHLGQRVLIENRAGAGGTLCMPILQQAAPDGYTVAQLPYPALRVPWMQKVLWDPIRDTTPLLQLSGVTFGILVPANSPWHSVDELFAWAKAHPGELTVSTNGVATTPHTVMEALSARKGFSYVHVPYKGTSEQMLALASGQTMVGMNSNGFAPFVDSGKLRLLATTGEQRARRWPTAPTLKELGVGIVANSPYGLVGPRGLPAGVVQVLHQAFRAALLDPAHVAELAKYDQEPAHLNPEDYGHALRDAYAAEKRHVERLGLLRAAG</sequence>
<dbReference type="PIRSF" id="PIRSF017082">
    <property type="entry name" value="YflP"/>
    <property type="match status" value="1"/>
</dbReference>
<evidence type="ECO:0000313" key="3">
    <source>
        <dbReference type="Proteomes" id="UP000199729"/>
    </source>
</evidence>
<dbReference type="Gene3D" id="3.40.190.10">
    <property type="entry name" value="Periplasmic binding protein-like II"/>
    <property type="match status" value="1"/>
</dbReference>
<dbReference type="PROSITE" id="PS51318">
    <property type="entry name" value="TAT"/>
    <property type="match status" value="1"/>
</dbReference>
<dbReference type="PANTHER" id="PTHR42928">
    <property type="entry name" value="TRICARBOXYLATE-BINDING PROTEIN"/>
    <property type="match status" value="1"/>
</dbReference>
<evidence type="ECO:0008006" key="4">
    <source>
        <dbReference type="Google" id="ProtNLM"/>
    </source>
</evidence>
<accession>A0A221KFU0</accession>
<dbReference type="InterPro" id="IPR042100">
    <property type="entry name" value="Bug_dom1"/>
</dbReference>
<gene>
    <name evidence="2" type="ORF">VITFI_CDS2041</name>
</gene>
<reference evidence="2 3" key="1">
    <citation type="submission" date="2017-07" db="EMBL/GenBank/DDBJ databases">
        <title>Complete Genome Sequence of the cosmetic ferment Vitreoscilla filiformis (ATCC15551).</title>
        <authorList>
            <person name="Contreras S."/>
            <person name="Sagory-Zalkind P."/>
            <person name="Blanquart H."/>
            <person name="Iltis A."/>
            <person name="Morand S.C."/>
        </authorList>
    </citation>
    <scope>NUCLEOTIDE SEQUENCE [LARGE SCALE GENOMIC DNA]</scope>
    <source>
        <strain evidence="2 3">ATCC 15551</strain>
    </source>
</reference>
<name>A0A221KFU0_VITFI</name>
<keyword evidence="3" id="KW-1185">Reference proteome</keyword>
<dbReference type="SUPFAM" id="SSF53850">
    <property type="entry name" value="Periplasmic binding protein-like II"/>
    <property type="match status" value="1"/>
</dbReference>
<dbReference type="RefSeq" id="WP_198301412.1">
    <property type="nucleotide sequence ID" value="NZ_CP022423.1"/>
</dbReference>
<comment type="similarity">
    <text evidence="1">Belongs to the UPF0065 (bug) family.</text>
</comment>
<dbReference type="Proteomes" id="UP000199729">
    <property type="component" value="Chromosome"/>
</dbReference>
<dbReference type="InterPro" id="IPR006311">
    <property type="entry name" value="TAT_signal"/>
</dbReference>
<dbReference type="InterPro" id="IPR005064">
    <property type="entry name" value="BUG"/>
</dbReference>
<evidence type="ECO:0000313" key="2">
    <source>
        <dbReference type="EMBL" id="ASM77819.1"/>
    </source>
</evidence>
<dbReference type="KEGG" id="vff:VITFI_CDS2041"/>
<dbReference type="EMBL" id="CP022423">
    <property type="protein sequence ID" value="ASM77819.1"/>
    <property type="molecule type" value="Genomic_DNA"/>
</dbReference>
<evidence type="ECO:0000256" key="1">
    <source>
        <dbReference type="ARBA" id="ARBA00006987"/>
    </source>
</evidence>
<dbReference type="CDD" id="cd07012">
    <property type="entry name" value="PBP2_Bug_TTT"/>
    <property type="match status" value="1"/>
</dbReference>
<proteinExistence type="inferred from homology"/>
<dbReference type="AlphaFoldDB" id="A0A221KFU0"/>
<dbReference type="PANTHER" id="PTHR42928:SF5">
    <property type="entry name" value="BLR1237 PROTEIN"/>
    <property type="match status" value="1"/>
</dbReference>
<dbReference type="Pfam" id="PF03401">
    <property type="entry name" value="TctC"/>
    <property type="match status" value="1"/>
</dbReference>
<organism evidence="2 3">
    <name type="scientific">Vitreoscilla filiformis</name>
    <dbReference type="NCBI Taxonomy" id="63"/>
    <lineage>
        <taxon>Bacteria</taxon>
        <taxon>Pseudomonadati</taxon>
        <taxon>Pseudomonadota</taxon>
        <taxon>Betaproteobacteria</taxon>
        <taxon>Neisseriales</taxon>
        <taxon>Neisseriaceae</taxon>
        <taxon>Vitreoscilla</taxon>
    </lineage>
</organism>
<dbReference type="Gene3D" id="3.40.190.150">
    <property type="entry name" value="Bordetella uptake gene, domain 1"/>
    <property type="match status" value="1"/>
</dbReference>
<protein>
    <recommendedName>
        <fullName evidence="4">Tripartite tricarboxylate transporter substrate binding protein</fullName>
    </recommendedName>
</protein>